<comment type="caution">
    <text evidence="7">The sequence shown here is derived from an EMBL/GenBank/DDBJ whole genome shotgun (WGS) entry which is preliminary data.</text>
</comment>
<dbReference type="InterPro" id="IPR001320">
    <property type="entry name" value="Iontro_rcpt_C"/>
</dbReference>
<dbReference type="CDD" id="cd13690">
    <property type="entry name" value="PBP2_GluB"/>
    <property type="match status" value="1"/>
</dbReference>
<sequence length="277" mass="30065">MRVIRAWRLPAIVVVAALLGGCGIGSGDQNSVVGRADTRGRLTIGIRFDQPGLGYRRLDGRFEGFDVDVARYVAHELGVADGAITWKETQPADREKMLQNGQVDMVVAAYTITEKRKQLVDFAGPYFTVGQDLLVRLTDHTINGPQDLNGRKLCSVAGSTSAQQVQDKYAKGTQLVQYNRYSDCVTALLAGIVDAVTTDDVILAGYAAQDPELLRVVGKPFTKEQYGIGVRKGDSEAVRRIDEAVQKMIQTGAWKDSLQRNVGPSGYPIPQAPAVAQ</sequence>
<protein>
    <submittedName>
        <fullName evidence="7">ABC transporter substrate-binding protein</fullName>
    </submittedName>
</protein>
<dbReference type="PROSITE" id="PS01039">
    <property type="entry name" value="SBP_BACTERIAL_3"/>
    <property type="match status" value="1"/>
</dbReference>
<name>A0A4D4J377_9PSEU</name>
<evidence type="ECO:0000256" key="2">
    <source>
        <dbReference type="ARBA" id="ARBA00022448"/>
    </source>
</evidence>
<evidence type="ECO:0000256" key="3">
    <source>
        <dbReference type="ARBA" id="ARBA00022729"/>
    </source>
</evidence>
<keyword evidence="2" id="KW-0813">Transport</keyword>
<accession>A0A4D4J377</accession>
<dbReference type="SMART" id="SM00079">
    <property type="entry name" value="PBPe"/>
    <property type="match status" value="1"/>
</dbReference>
<dbReference type="EMBL" id="BJFL01000003">
    <property type="protein sequence ID" value="GDY29532.1"/>
    <property type="molecule type" value="Genomic_DNA"/>
</dbReference>
<evidence type="ECO:0000256" key="4">
    <source>
        <dbReference type="RuleBase" id="RU003744"/>
    </source>
</evidence>
<feature type="domain" description="Ionotropic glutamate receptor C-terminal" evidence="6">
    <location>
        <begin position="41"/>
        <end position="256"/>
    </location>
</feature>
<feature type="domain" description="Solute-binding protein family 3/N-terminal" evidence="5">
    <location>
        <begin position="41"/>
        <end position="265"/>
    </location>
</feature>
<dbReference type="SUPFAM" id="SSF53850">
    <property type="entry name" value="Periplasmic binding protein-like II"/>
    <property type="match status" value="1"/>
</dbReference>
<dbReference type="RefSeq" id="WP_137812670.1">
    <property type="nucleotide sequence ID" value="NZ_BJFL01000003.1"/>
</dbReference>
<dbReference type="PANTHER" id="PTHR30085:SF6">
    <property type="entry name" value="ABC TRANSPORTER GLUTAMINE-BINDING PROTEIN GLNH"/>
    <property type="match status" value="1"/>
</dbReference>
<dbReference type="GO" id="GO:0030288">
    <property type="term" value="C:outer membrane-bounded periplasmic space"/>
    <property type="evidence" value="ECO:0007669"/>
    <property type="project" value="TreeGrafter"/>
</dbReference>
<evidence type="ECO:0000256" key="1">
    <source>
        <dbReference type="ARBA" id="ARBA00010333"/>
    </source>
</evidence>
<reference evidence="8" key="1">
    <citation type="submission" date="2019-04" db="EMBL/GenBank/DDBJ databases">
        <title>Draft genome sequence of Pseudonocardiaceae bacterium SL3-2-4.</title>
        <authorList>
            <person name="Ningsih F."/>
            <person name="Yokota A."/>
            <person name="Sakai Y."/>
            <person name="Nanatani K."/>
            <person name="Yabe S."/>
            <person name="Oetari A."/>
            <person name="Sjamsuridzal W."/>
        </authorList>
    </citation>
    <scope>NUCLEOTIDE SEQUENCE [LARGE SCALE GENOMIC DNA]</scope>
    <source>
        <strain evidence="8">SL3-2-4</strain>
    </source>
</reference>
<keyword evidence="3" id="KW-0732">Signal</keyword>
<dbReference type="OrthoDB" id="9807888at2"/>
<gene>
    <name evidence="7" type="ORF">GTS_11650</name>
</gene>
<dbReference type="InterPro" id="IPR001638">
    <property type="entry name" value="Solute-binding_3/MltF_N"/>
</dbReference>
<dbReference type="Pfam" id="PF00497">
    <property type="entry name" value="SBP_bac_3"/>
    <property type="match status" value="1"/>
</dbReference>
<dbReference type="PROSITE" id="PS51257">
    <property type="entry name" value="PROKAR_LIPOPROTEIN"/>
    <property type="match status" value="1"/>
</dbReference>
<dbReference type="Gene3D" id="3.40.190.10">
    <property type="entry name" value="Periplasmic binding protein-like II"/>
    <property type="match status" value="2"/>
</dbReference>
<proteinExistence type="inferred from homology"/>
<dbReference type="InterPro" id="IPR018313">
    <property type="entry name" value="SBP_3_CS"/>
</dbReference>
<dbReference type="AlphaFoldDB" id="A0A4D4J377"/>
<dbReference type="GO" id="GO:0006865">
    <property type="term" value="P:amino acid transport"/>
    <property type="evidence" value="ECO:0007669"/>
    <property type="project" value="TreeGrafter"/>
</dbReference>
<evidence type="ECO:0000313" key="7">
    <source>
        <dbReference type="EMBL" id="GDY29532.1"/>
    </source>
</evidence>
<dbReference type="GO" id="GO:0005576">
    <property type="term" value="C:extracellular region"/>
    <property type="evidence" value="ECO:0007669"/>
    <property type="project" value="TreeGrafter"/>
</dbReference>
<comment type="similarity">
    <text evidence="1 4">Belongs to the bacterial solute-binding protein 3 family.</text>
</comment>
<dbReference type="GO" id="GO:0016020">
    <property type="term" value="C:membrane"/>
    <property type="evidence" value="ECO:0007669"/>
    <property type="project" value="InterPro"/>
</dbReference>
<evidence type="ECO:0000259" key="6">
    <source>
        <dbReference type="SMART" id="SM00079"/>
    </source>
</evidence>
<organism evidence="7 8">
    <name type="scientific">Gandjariella thermophila</name>
    <dbReference type="NCBI Taxonomy" id="1931992"/>
    <lineage>
        <taxon>Bacteria</taxon>
        <taxon>Bacillati</taxon>
        <taxon>Actinomycetota</taxon>
        <taxon>Actinomycetes</taxon>
        <taxon>Pseudonocardiales</taxon>
        <taxon>Pseudonocardiaceae</taxon>
        <taxon>Gandjariella</taxon>
    </lineage>
</organism>
<evidence type="ECO:0000313" key="8">
    <source>
        <dbReference type="Proteomes" id="UP000298860"/>
    </source>
</evidence>
<dbReference type="InterPro" id="IPR051455">
    <property type="entry name" value="Bact_solute-bind_prot3"/>
</dbReference>
<dbReference type="Proteomes" id="UP000298860">
    <property type="component" value="Unassembled WGS sequence"/>
</dbReference>
<keyword evidence="8" id="KW-1185">Reference proteome</keyword>
<dbReference type="PANTHER" id="PTHR30085">
    <property type="entry name" value="AMINO ACID ABC TRANSPORTER PERMEASE"/>
    <property type="match status" value="1"/>
</dbReference>
<dbReference type="GO" id="GO:0015276">
    <property type="term" value="F:ligand-gated monoatomic ion channel activity"/>
    <property type="evidence" value="ECO:0007669"/>
    <property type="project" value="InterPro"/>
</dbReference>
<evidence type="ECO:0000259" key="5">
    <source>
        <dbReference type="SMART" id="SM00062"/>
    </source>
</evidence>
<dbReference type="SMART" id="SM00062">
    <property type="entry name" value="PBPb"/>
    <property type="match status" value="1"/>
</dbReference>